<dbReference type="InterPro" id="IPR051454">
    <property type="entry name" value="RNA/ubiquinone_mod_enzymes"/>
</dbReference>
<evidence type="ECO:0000313" key="6">
    <source>
        <dbReference type="Proteomes" id="UP000595917"/>
    </source>
</evidence>
<keyword evidence="1" id="KW-0645">Protease</keyword>
<dbReference type="AlphaFoldDB" id="A0A7T7XRL4"/>
<sequence length="421" mass="47386">MELLAPAGNLEKLKTAYRYGADAAYTGILDFSLRRKADNFSGDEYAEIKKIKGTKKLYGALNIYFHQEDLRRLESALDYIRQYPLDGFIVTDLGIVPLLQKNFPGVPLHLSTQANCINSGAAKIYRDMGFSRIILGRETPLRDIAEIRRAVPEIELECFVHGAMCLAYSGRCFLSRYMAGRSGNQGDCSHSCRWEYRILEERKRPGEYFPVEEGDGFTTILSSKDLCMIEYLRELRDAGVDSVKIEGRIKSPYYTAVVTRAYRKHLDALETDSGPSPEDLAFFREELLKVSHREFSTGFYFGRDEVEMPTLRSYLQSHMFLGFLGEEDAGAGGQTPGESGTRRFRLEPKNKIIAGEELEFIGPDITVLKLNDYTIRDEAGLPAAEADHGKLYTFETAAPLRPGYIIRRQSHDGEESPGTAG</sequence>
<evidence type="ECO:0000256" key="3">
    <source>
        <dbReference type="ARBA" id="ARBA00038374"/>
    </source>
</evidence>
<evidence type="ECO:0000256" key="2">
    <source>
        <dbReference type="ARBA" id="ARBA00022801"/>
    </source>
</evidence>
<dbReference type="RefSeq" id="WP_215628526.1">
    <property type="nucleotide sequence ID" value="NZ_CP067089.2"/>
</dbReference>
<dbReference type="InterPro" id="IPR001539">
    <property type="entry name" value="Peptidase_U32"/>
</dbReference>
<protein>
    <submittedName>
        <fullName evidence="5">U32 family peptidase</fullName>
    </submittedName>
</protein>
<organism evidence="5 6">
    <name type="scientific">Breznakiella homolactica</name>
    <dbReference type="NCBI Taxonomy" id="2798577"/>
    <lineage>
        <taxon>Bacteria</taxon>
        <taxon>Pseudomonadati</taxon>
        <taxon>Spirochaetota</taxon>
        <taxon>Spirochaetia</taxon>
        <taxon>Spirochaetales</taxon>
        <taxon>Breznakiellaceae</taxon>
        <taxon>Breznakiella</taxon>
    </lineage>
</organism>
<reference evidence="5" key="1">
    <citation type="submission" date="2021-01" db="EMBL/GenBank/DDBJ databases">
        <title>Description of Breznakiella homolactica.</title>
        <authorList>
            <person name="Song Y."/>
            <person name="Brune A."/>
        </authorList>
    </citation>
    <scope>NUCLEOTIDE SEQUENCE</scope>
    <source>
        <strain evidence="5">RmG30</strain>
    </source>
</reference>
<evidence type="ECO:0000313" key="5">
    <source>
        <dbReference type="EMBL" id="QQO11217.1"/>
    </source>
</evidence>
<evidence type="ECO:0000259" key="4">
    <source>
        <dbReference type="Pfam" id="PF16325"/>
    </source>
</evidence>
<keyword evidence="2" id="KW-0378">Hydrolase</keyword>
<dbReference type="EMBL" id="CP067089">
    <property type="protein sequence ID" value="QQO11217.1"/>
    <property type="molecule type" value="Genomic_DNA"/>
</dbReference>
<dbReference type="KEGG" id="bhc:JFL75_10010"/>
<proteinExistence type="inferred from homology"/>
<dbReference type="PROSITE" id="PS01276">
    <property type="entry name" value="PEPTIDASE_U32"/>
    <property type="match status" value="1"/>
</dbReference>
<keyword evidence="6" id="KW-1185">Reference proteome</keyword>
<dbReference type="Proteomes" id="UP000595917">
    <property type="component" value="Chromosome"/>
</dbReference>
<dbReference type="GO" id="GO:0006508">
    <property type="term" value="P:proteolysis"/>
    <property type="evidence" value="ECO:0007669"/>
    <property type="project" value="UniProtKB-KW"/>
</dbReference>
<dbReference type="InterPro" id="IPR032525">
    <property type="entry name" value="Peptidase_U32_C"/>
</dbReference>
<dbReference type="Pfam" id="PF16325">
    <property type="entry name" value="Peptidase_U32_C"/>
    <property type="match status" value="1"/>
</dbReference>
<dbReference type="GO" id="GO:0008233">
    <property type="term" value="F:peptidase activity"/>
    <property type="evidence" value="ECO:0007669"/>
    <property type="project" value="UniProtKB-KW"/>
</dbReference>
<name>A0A7T7XRL4_9SPIR</name>
<dbReference type="PANTHER" id="PTHR30217">
    <property type="entry name" value="PEPTIDASE U32 FAMILY"/>
    <property type="match status" value="1"/>
</dbReference>
<gene>
    <name evidence="5" type="ORF">JFL75_10010</name>
</gene>
<dbReference type="PANTHER" id="PTHR30217:SF6">
    <property type="entry name" value="TRNA HYDROXYLATION PROTEIN P"/>
    <property type="match status" value="1"/>
</dbReference>
<accession>A0A7T7XRL4</accession>
<feature type="domain" description="Peptidase family U32 C-terminal" evidence="4">
    <location>
        <begin position="341"/>
        <end position="407"/>
    </location>
</feature>
<dbReference type="Pfam" id="PF01136">
    <property type="entry name" value="Peptidase_U32"/>
    <property type="match status" value="1"/>
</dbReference>
<dbReference type="Gene3D" id="2.40.30.10">
    <property type="entry name" value="Translation factors"/>
    <property type="match status" value="1"/>
</dbReference>
<comment type="similarity">
    <text evidence="3">Belongs to the peptidase U32 family.</text>
</comment>
<evidence type="ECO:0000256" key="1">
    <source>
        <dbReference type="ARBA" id="ARBA00022670"/>
    </source>
</evidence>